<sequence>MSTTKIFLTGATGYIGGSILTRLLAHPDRPSFELTALIRNPDTAKKFAALGVKTILGSYDDLALLTEAAAQADVVFTMAVWDQLPPAKAILAGLKQRFEQTSKPPILIHTSGAGIVMDIQAHGHAGAQDTYSDLDAETLASRPGKALPMAVESALVRADEEGYVRSYLITPGTIFGLAKGPLVDLGIQHKHSLQLPLFFRTFIKRGRAATIGPGSNVWPAVSYSDNADLYLRLFDAARSPSSSIGHGREGFYFAENCEYSALEIAQEAGRVLHKLGAAEVREPDVFSEEEIQASFGAFWEILSSTSRARGERARAQLGWSPKEGKGELLASVEPEIEELLKDPKL</sequence>
<dbReference type="Gene3D" id="3.40.50.720">
    <property type="entry name" value="NAD(P)-binding Rossmann-like Domain"/>
    <property type="match status" value="1"/>
</dbReference>
<dbReference type="Proteomes" id="UP000541558">
    <property type="component" value="Unassembled WGS sequence"/>
</dbReference>
<dbReference type="EMBL" id="JAACJK010000057">
    <property type="protein sequence ID" value="KAF5336915.1"/>
    <property type="molecule type" value="Genomic_DNA"/>
</dbReference>
<accession>A0A8H5C7Y2</accession>
<dbReference type="InterPro" id="IPR051783">
    <property type="entry name" value="NAD(P)-dependent_oxidoreduct"/>
</dbReference>
<dbReference type="OrthoDB" id="2130169at2759"/>
<dbReference type="SUPFAM" id="SSF51735">
    <property type="entry name" value="NAD(P)-binding Rossmann-fold domains"/>
    <property type="match status" value="1"/>
</dbReference>
<dbReference type="GO" id="GO:0005737">
    <property type="term" value="C:cytoplasm"/>
    <property type="evidence" value="ECO:0007669"/>
    <property type="project" value="TreeGrafter"/>
</dbReference>
<gene>
    <name evidence="2" type="ORF">D9611_002863</name>
</gene>
<evidence type="ECO:0000259" key="1">
    <source>
        <dbReference type="Pfam" id="PF05368"/>
    </source>
</evidence>
<dbReference type="AlphaFoldDB" id="A0A8H5C7Y2"/>
<evidence type="ECO:0000313" key="3">
    <source>
        <dbReference type="Proteomes" id="UP000541558"/>
    </source>
</evidence>
<organism evidence="2 3">
    <name type="scientific">Ephemerocybe angulata</name>
    <dbReference type="NCBI Taxonomy" id="980116"/>
    <lineage>
        <taxon>Eukaryota</taxon>
        <taxon>Fungi</taxon>
        <taxon>Dikarya</taxon>
        <taxon>Basidiomycota</taxon>
        <taxon>Agaricomycotina</taxon>
        <taxon>Agaricomycetes</taxon>
        <taxon>Agaricomycetidae</taxon>
        <taxon>Agaricales</taxon>
        <taxon>Agaricineae</taxon>
        <taxon>Psathyrellaceae</taxon>
        <taxon>Ephemerocybe</taxon>
    </lineage>
</organism>
<name>A0A8H5C7Y2_9AGAR</name>
<dbReference type="InterPro" id="IPR008030">
    <property type="entry name" value="NmrA-like"/>
</dbReference>
<feature type="domain" description="NmrA-like" evidence="1">
    <location>
        <begin position="3"/>
        <end position="80"/>
    </location>
</feature>
<protein>
    <recommendedName>
        <fullName evidence="1">NmrA-like domain-containing protein</fullName>
    </recommendedName>
</protein>
<dbReference type="GO" id="GO:0004029">
    <property type="term" value="F:aldehyde dehydrogenase (NAD+) activity"/>
    <property type="evidence" value="ECO:0007669"/>
    <property type="project" value="TreeGrafter"/>
</dbReference>
<proteinExistence type="predicted"/>
<dbReference type="InterPro" id="IPR036291">
    <property type="entry name" value="NAD(P)-bd_dom_sf"/>
</dbReference>
<dbReference type="Pfam" id="PF05368">
    <property type="entry name" value="NmrA"/>
    <property type="match status" value="1"/>
</dbReference>
<evidence type="ECO:0000313" key="2">
    <source>
        <dbReference type="EMBL" id="KAF5336915.1"/>
    </source>
</evidence>
<dbReference type="PANTHER" id="PTHR48079:SF6">
    <property type="entry name" value="NAD(P)-BINDING DOMAIN-CONTAINING PROTEIN-RELATED"/>
    <property type="match status" value="1"/>
</dbReference>
<dbReference type="PANTHER" id="PTHR48079">
    <property type="entry name" value="PROTEIN YEEZ"/>
    <property type="match status" value="1"/>
</dbReference>
<keyword evidence="3" id="KW-1185">Reference proteome</keyword>
<comment type="caution">
    <text evidence="2">The sequence shown here is derived from an EMBL/GenBank/DDBJ whole genome shotgun (WGS) entry which is preliminary data.</text>
</comment>
<reference evidence="2 3" key="1">
    <citation type="journal article" date="2020" name="ISME J.">
        <title>Uncovering the hidden diversity of litter-decomposition mechanisms in mushroom-forming fungi.</title>
        <authorList>
            <person name="Floudas D."/>
            <person name="Bentzer J."/>
            <person name="Ahren D."/>
            <person name="Johansson T."/>
            <person name="Persson P."/>
            <person name="Tunlid A."/>
        </authorList>
    </citation>
    <scope>NUCLEOTIDE SEQUENCE [LARGE SCALE GENOMIC DNA]</scope>
    <source>
        <strain evidence="2 3">CBS 175.51</strain>
    </source>
</reference>